<dbReference type="InterPro" id="IPR051544">
    <property type="entry name" value="TPS_OM_transporter"/>
</dbReference>
<keyword evidence="4" id="KW-0732">Signal</keyword>
<dbReference type="Gene3D" id="3.10.20.310">
    <property type="entry name" value="membrane protein fhac"/>
    <property type="match status" value="1"/>
</dbReference>
<feature type="domain" description="Polypeptide-transport-associated ShlB-type" evidence="6">
    <location>
        <begin position="61"/>
        <end position="135"/>
    </location>
</feature>
<keyword evidence="8" id="KW-1185">Reference proteome</keyword>
<proteinExistence type="predicted"/>
<dbReference type="Pfam" id="PF03865">
    <property type="entry name" value="ShlB"/>
    <property type="match status" value="1"/>
</dbReference>
<keyword evidence="1" id="KW-1134">Transmembrane beta strand</keyword>
<dbReference type="InterPro" id="IPR005565">
    <property type="entry name" value="Hemolysn_activator_HlyB_C"/>
</dbReference>
<reference evidence="7 8" key="1">
    <citation type="submission" date="2017-09" db="EMBL/GenBank/DDBJ databases">
        <authorList>
            <person name="Ehlers B."/>
            <person name="Leendertz F.H."/>
        </authorList>
    </citation>
    <scope>NUCLEOTIDE SEQUENCE [LARGE SCALE GENOMIC DNA]</scope>
    <source>
        <strain evidence="7 8">DSM 16848</strain>
    </source>
</reference>
<evidence type="ECO:0000256" key="1">
    <source>
        <dbReference type="ARBA" id="ARBA00022452"/>
    </source>
</evidence>
<protein>
    <submittedName>
        <fullName evidence="7">Hemolysin activation/secretion protein</fullName>
    </submittedName>
</protein>
<organism evidence="7 8">
    <name type="scientific">Alysiella filiformis DSM 16848</name>
    <dbReference type="NCBI Taxonomy" id="1120981"/>
    <lineage>
        <taxon>Bacteria</taxon>
        <taxon>Pseudomonadati</taxon>
        <taxon>Pseudomonadota</taxon>
        <taxon>Betaproteobacteria</taxon>
        <taxon>Neisseriales</taxon>
        <taxon>Neisseriaceae</taxon>
        <taxon>Alysiella</taxon>
    </lineage>
</organism>
<evidence type="ECO:0000313" key="8">
    <source>
        <dbReference type="Proteomes" id="UP000219669"/>
    </source>
</evidence>
<dbReference type="Proteomes" id="UP000219669">
    <property type="component" value="Unassembled WGS sequence"/>
</dbReference>
<dbReference type="PANTHER" id="PTHR34597:SF1">
    <property type="entry name" value="HEME_HEMOPEXIN TRANSPORTER PROTEIN HUXB"/>
    <property type="match status" value="1"/>
</dbReference>
<evidence type="ECO:0000259" key="6">
    <source>
        <dbReference type="Pfam" id="PF08479"/>
    </source>
</evidence>
<evidence type="ECO:0000313" key="7">
    <source>
        <dbReference type="EMBL" id="SOD65361.1"/>
    </source>
</evidence>
<keyword evidence="3" id="KW-0998">Cell outer membrane</keyword>
<gene>
    <name evidence="7" type="ORF">SAMN02746062_00259</name>
</gene>
<dbReference type="GO" id="GO:0046819">
    <property type="term" value="P:protein secretion by the type V secretion system"/>
    <property type="evidence" value="ECO:0007669"/>
    <property type="project" value="TreeGrafter"/>
</dbReference>
<dbReference type="Pfam" id="PF08479">
    <property type="entry name" value="POTRA_2"/>
    <property type="match status" value="1"/>
</dbReference>
<keyword evidence="1" id="KW-0472">Membrane</keyword>
<dbReference type="PANTHER" id="PTHR34597">
    <property type="entry name" value="SLR1661 PROTEIN"/>
    <property type="match status" value="1"/>
</dbReference>
<dbReference type="GO" id="GO:0008320">
    <property type="term" value="F:protein transmembrane transporter activity"/>
    <property type="evidence" value="ECO:0007669"/>
    <property type="project" value="TreeGrafter"/>
</dbReference>
<feature type="chain" id="PRO_5012990397" evidence="4">
    <location>
        <begin position="20"/>
        <end position="540"/>
    </location>
</feature>
<accession>A0A286E395</accession>
<sequence>MKKTLYLAALVYMPAFVLAEIPNAGSISREAETQLAPIQGQIATPTVHAPISASQDRTPIAVQQIILNGRTLLDESQFQPLLNQYIGKETTFGGLQILAQNIADVYHKAGYPLATALVPPQRIENGVITLEIVEGRTAGVELNNQSRVNNTVVQNHLNRGIKPNQALKQADSERALLLLKDLAGTEEVGYRLQPIEQGMAVAVDLGKAPLIDGFVQVDNHGSKSTGTVRTRAGVNFNSPFGHGERLSVQGMSSFKGVHFARLGADVPLGSDGLTASLGVAQTRYDLGGAFKDLDATGQSNTLDLALRYPIVRSNQNNVWLNLGAENRKLKDEVGATQTLTRKSLRSANVGINATLQDDSGYTQLGMNHTLGHLDIKSADALAIDRVSAKTDGNYYKGTAAVSRTQFITPKFSLTGSLNGQWANKNLDSAEQMSLGGSDSVAAYHSNNVSADSALVAQFEGRYAFSPAFALGAFYDVGRGKLRQKPFTDGENSAKLHGGGVGVYSQYKGLSLQGKVAWQGSKARFSQNKNPRVWVKAGYNF</sequence>
<evidence type="ECO:0000256" key="4">
    <source>
        <dbReference type="SAM" id="SignalP"/>
    </source>
</evidence>
<feature type="domain" description="Haemolysin activator HlyB C-terminal" evidence="5">
    <location>
        <begin position="207"/>
        <end position="502"/>
    </location>
</feature>
<keyword evidence="2" id="KW-0812">Transmembrane</keyword>
<dbReference type="AlphaFoldDB" id="A0A286E395"/>
<evidence type="ECO:0000256" key="2">
    <source>
        <dbReference type="ARBA" id="ARBA00022692"/>
    </source>
</evidence>
<evidence type="ECO:0000259" key="5">
    <source>
        <dbReference type="Pfam" id="PF03865"/>
    </source>
</evidence>
<feature type="signal peptide" evidence="4">
    <location>
        <begin position="1"/>
        <end position="19"/>
    </location>
</feature>
<name>A0A286E395_9NEIS</name>
<evidence type="ECO:0000256" key="3">
    <source>
        <dbReference type="ARBA" id="ARBA00023237"/>
    </source>
</evidence>
<dbReference type="GO" id="GO:0098046">
    <property type="term" value="C:type V protein secretion system complex"/>
    <property type="evidence" value="ECO:0007669"/>
    <property type="project" value="TreeGrafter"/>
</dbReference>
<dbReference type="InterPro" id="IPR013686">
    <property type="entry name" value="Polypept-transport_assoc_ShlB"/>
</dbReference>
<dbReference type="RefSeq" id="WP_179655760.1">
    <property type="nucleotide sequence ID" value="NZ_CP083931.1"/>
</dbReference>
<dbReference type="Gene3D" id="2.40.160.50">
    <property type="entry name" value="membrane protein fhac: a member of the omp85/tpsb transporter family"/>
    <property type="match status" value="1"/>
</dbReference>
<dbReference type="EMBL" id="OCNF01000002">
    <property type="protein sequence ID" value="SOD65361.1"/>
    <property type="molecule type" value="Genomic_DNA"/>
</dbReference>